<dbReference type="KEGG" id="prz:GZH47_03140"/>
<dbReference type="PROSITE" id="PS51272">
    <property type="entry name" value="SLH"/>
    <property type="match status" value="3"/>
</dbReference>
<keyword evidence="3" id="KW-1185">Reference proteome</keyword>
<evidence type="ECO:0000313" key="2">
    <source>
        <dbReference type="EMBL" id="QHW29928.1"/>
    </source>
</evidence>
<feature type="domain" description="SLH" evidence="1">
    <location>
        <begin position="1066"/>
        <end position="1129"/>
    </location>
</feature>
<feature type="domain" description="SLH" evidence="1">
    <location>
        <begin position="1197"/>
        <end position="1256"/>
    </location>
</feature>
<dbReference type="PANTHER" id="PTHR43308">
    <property type="entry name" value="OUTER MEMBRANE PROTEIN ALPHA-RELATED"/>
    <property type="match status" value="1"/>
</dbReference>
<name>A0A6C0NUU8_9BACL</name>
<dbReference type="Proteomes" id="UP000479114">
    <property type="component" value="Chromosome"/>
</dbReference>
<dbReference type="InterPro" id="IPR051465">
    <property type="entry name" value="Cell_Envelope_Struct_Comp"/>
</dbReference>
<dbReference type="InterPro" id="IPR001119">
    <property type="entry name" value="SLH_dom"/>
</dbReference>
<evidence type="ECO:0000259" key="1">
    <source>
        <dbReference type="PROSITE" id="PS51272"/>
    </source>
</evidence>
<evidence type="ECO:0000313" key="3">
    <source>
        <dbReference type="Proteomes" id="UP000479114"/>
    </source>
</evidence>
<accession>A0A6C0NUU8</accession>
<protein>
    <submittedName>
        <fullName evidence="2">S-layer homology domain-containing protein</fullName>
    </submittedName>
</protein>
<reference evidence="2 3" key="1">
    <citation type="submission" date="2020-02" db="EMBL/GenBank/DDBJ databases">
        <title>Paenibacillus sp. nov., isolated from rhizosphere soil of tomato.</title>
        <authorList>
            <person name="Weon H.-Y."/>
            <person name="Lee S.A."/>
        </authorList>
    </citation>
    <scope>NUCLEOTIDE SEQUENCE [LARGE SCALE GENOMIC DNA]</scope>
    <source>
        <strain evidence="2 3">14171R-81</strain>
    </source>
</reference>
<proteinExistence type="predicted"/>
<dbReference type="Pfam" id="PF00395">
    <property type="entry name" value="SLH"/>
    <property type="match status" value="3"/>
</dbReference>
<gene>
    <name evidence="2" type="ORF">GZH47_03140</name>
</gene>
<organism evidence="2 3">
    <name type="scientific">Paenibacillus rhizovicinus</name>
    <dbReference type="NCBI Taxonomy" id="2704463"/>
    <lineage>
        <taxon>Bacteria</taxon>
        <taxon>Bacillati</taxon>
        <taxon>Bacillota</taxon>
        <taxon>Bacilli</taxon>
        <taxon>Bacillales</taxon>
        <taxon>Paenibacillaceae</taxon>
        <taxon>Paenibacillus</taxon>
    </lineage>
</organism>
<feature type="domain" description="SLH" evidence="1">
    <location>
        <begin position="1130"/>
        <end position="1189"/>
    </location>
</feature>
<dbReference type="AlphaFoldDB" id="A0A6C0NUU8"/>
<dbReference type="EMBL" id="CP048286">
    <property type="protein sequence ID" value="QHW29928.1"/>
    <property type="molecule type" value="Genomic_DNA"/>
</dbReference>
<dbReference type="RefSeq" id="WP_162638497.1">
    <property type="nucleotide sequence ID" value="NZ_CP048286.1"/>
</dbReference>
<sequence>MGNKKASGKLGHNRLGVGKKTSALLLAAALAVGTPAGMTGEASKAYADVEASVTAIGGIGSVTISGTPGTTLNLYRMPNVYVTSYTLGSGGDSTESSHVFAGLDPDVYYATQTSGGYLYGASNTVAAKPSAVTVAVGVEQIVVSGATSGATIKLYAPDGTEAQHAELDDGDTGYTFSDVLPAWNYYATQTVNGIESPESNYAPARPSAVTAVAGNGYVDVSGAFASAELTLHNANGTVAATHTLEAGEHDYRFAGVAGIFYVVQTVNGVVGMDSPLVTAMPPLLAINGGKRTVTVTNPLAGATLQLYTFNGTPVGAPYTLVAGETSHVFNNVPPGMNYFAGQTVNGIVNEGSNLVTVAPVEVTATGGVKQVAVTGAEPGAELKLHRADGTAAASYPLGAGETAYTFANVAPGTNYYVTQTVGGVESEGSAPVTAAAGEVTATGGVKQVAVTGAEPGAELKLHRADGTAADSYPLGAGETAYTFANVAPGTNYFVTQTVGGVDSIASGLVTVSPPAAEANGAVGSVAVTGAEPGAELKLYDAGNHVLDTRILSGAETGYTFEGVLPGLGYYVTQTAGGVESLNTNTVTSSPEKVTVEGAAGQAAVSAATAGATLRLYAADGTEAATAHTLGAGETSYTFTGVTPGTNYYVIQTVNGADSVGSVPFTVSPAAVIADGGAGSVAVSGATPGAVLKLYAADGSSALDPYSLTGSDTAHTFTGLAPGMNYYAVQTVGGVDSMASNLVSVEPEAPEIRGITRKIEVKGATAGAILTLYRKDLSVADSYTLTGEETSHVFTQRIVTGAEYFASQTVNGVESEWAGPARAHAPADVVEETQDTQEAEGNSFDVLVNGKAESMGAAKKSMRGEQPALTVTMDEKKLLDKLASEGPNAVITIPFGPGYDIEAGELNGQMLKELAGKQAVIVIRTPDGSYSLPAQLLDIEDIEKRLDSAALEAITIRIEMAKPDAMAAALAARRASALQGVTLAAPPLVFAVTAEAGGNTIVVNRLGGYAERAFAIPAGVDLSQITTGVAIDEDGTVRHAPTRIEQIDGKAYALVSNVSNGVYALVSHPVAFRDAAGHWAKQAINDMGARMVIEGNGTGLFQPDRSITRGEFAAILVRALGLKTDGETSKFSDVKASDGFDAVIRTAVSYGLIDGFEDGTFRPADPITREQAMAIIAKAMKWTGLSAGLSEDGAGRSLSSFKDEGDAAGWAREAIADCLEAGVIQGKTSTRLAPKAAITRAETAAIVQRLLQRSALI</sequence>